<dbReference type="EMBL" id="CAJVPW010064587">
    <property type="protein sequence ID" value="CAG8786066.1"/>
    <property type="molecule type" value="Genomic_DNA"/>
</dbReference>
<reference evidence="1" key="1">
    <citation type="submission" date="2021-06" db="EMBL/GenBank/DDBJ databases">
        <authorList>
            <person name="Kallberg Y."/>
            <person name="Tangrot J."/>
            <person name="Rosling A."/>
        </authorList>
    </citation>
    <scope>NUCLEOTIDE SEQUENCE</scope>
    <source>
        <strain evidence="1">28 12/20/2015</strain>
    </source>
</reference>
<accession>A0ACA9RC72</accession>
<keyword evidence="2" id="KW-1185">Reference proteome</keyword>
<gene>
    <name evidence="1" type="ORF">SPELUC_LOCUS16802</name>
</gene>
<proteinExistence type="predicted"/>
<organism evidence="1 2">
    <name type="scientific">Cetraspora pellucida</name>
    <dbReference type="NCBI Taxonomy" id="1433469"/>
    <lineage>
        <taxon>Eukaryota</taxon>
        <taxon>Fungi</taxon>
        <taxon>Fungi incertae sedis</taxon>
        <taxon>Mucoromycota</taxon>
        <taxon>Glomeromycotina</taxon>
        <taxon>Glomeromycetes</taxon>
        <taxon>Diversisporales</taxon>
        <taxon>Gigasporaceae</taxon>
        <taxon>Cetraspora</taxon>
    </lineage>
</organism>
<feature type="non-terminal residue" evidence="1">
    <location>
        <position position="1"/>
    </location>
</feature>
<evidence type="ECO:0000313" key="2">
    <source>
        <dbReference type="Proteomes" id="UP000789366"/>
    </source>
</evidence>
<name>A0ACA9RC72_9GLOM</name>
<protein>
    <submittedName>
        <fullName evidence="1">14591_t:CDS:1</fullName>
    </submittedName>
</protein>
<evidence type="ECO:0000313" key="1">
    <source>
        <dbReference type="EMBL" id="CAG8786066.1"/>
    </source>
</evidence>
<dbReference type="Proteomes" id="UP000789366">
    <property type="component" value="Unassembled WGS sequence"/>
</dbReference>
<comment type="caution">
    <text evidence="1">The sequence shown here is derived from an EMBL/GenBank/DDBJ whole genome shotgun (WGS) entry which is preliminary data.</text>
</comment>
<sequence>LQLATDGSLRDYLQNKQQDGIYKISWTELVQIAKGITLGLQHLHNNKIIHRDL</sequence>
<feature type="non-terminal residue" evidence="1">
    <location>
        <position position="53"/>
    </location>
</feature>